<accession>A0A2W5C5Z1</accession>
<dbReference type="SUPFAM" id="SSF103481">
    <property type="entry name" value="Multidrug resistance efflux transporter EmrE"/>
    <property type="match status" value="2"/>
</dbReference>
<evidence type="ECO:0000259" key="7">
    <source>
        <dbReference type="Pfam" id="PF00892"/>
    </source>
</evidence>
<keyword evidence="5 6" id="KW-0472">Membrane</keyword>
<dbReference type="InterPro" id="IPR037185">
    <property type="entry name" value="EmrE-like"/>
</dbReference>
<feature type="transmembrane region" description="Helical" evidence="6">
    <location>
        <begin position="76"/>
        <end position="94"/>
    </location>
</feature>
<feature type="domain" description="EamA" evidence="7">
    <location>
        <begin position="164"/>
        <end position="300"/>
    </location>
</feature>
<feature type="transmembrane region" description="Helical" evidence="6">
    <location>
        <begin position="100"/>
        <end position="125"/>
    </location>
</feature>
<dbReference type="EMBL" id="QFNN01000026">
    <property type="protein sequence ID" value="PZO90521.1"/>
    <property type="molecule type" value="Genomic_DNA"/>
</dbReference>
<comment type="similarity">
    <text evidence="2">Belongs to the EamA transporter family.</text>
</comment>
<feature type="transmembrane region" description="Helical" evidence="6">
    <location>
        <begin position="161"/>
        <end position="181"/>
    </location>
</feature>
<dbReference type="PANTHER" id="PTHR32322:SF2">
    <property type="entry name" value="EAMA DOMAIN-CONTAINING PROTEIN"/>
    <property type="match status" value="1"/>
</dbReference>
<dbReference type="InterPro" id="IPR050638">
    <property type="entry name" value="AA-Vitamin_Transporters"/>
</dbReference>
<evidence type="ECO:0000313" key="8">
    <source>
        <dbReference type="EMBL" id="PZO90521.1"/>
    </source>
</evidence>
<dbReference type="PANTHER" id="PTHR32322">
    <property type="entry name" value="INNER MEMBRANE TRANSPORTER"/>
    <property type="match status" value="1"/>
</dbReference>
<dbReference type="Pfam" id="PF00892">
    <property type="entry name" value="EamA"/>
    <property type="match status" value="2"/>
</dbReference>
<feature type="transmembrane region" description="Helical" evidence="6">
    <location>
        <begin position="132"/>
        <end position="149"/>
    </location>
</feature>
<reference evidence="8 9" key="1">
    <citation type="submission" date="2017-08" db="EMBL/GenBank/DDBJ databases">
        <title>Infants hospitalized years apart are colonized by the same room-sourced microbial strains.</title>
        <authorList>
            <person name="Brooks B."/>
            <person name="Olm M.R."/>
            <person name="Firek B.A."/>
            <person name="Baker R."/>
            <person name="Thomas B.C."/>
            <person name="Morowitz M.J."/>
            <person name="Banfield J.F."/>
        </authorList>
    </citation>
    <scope>NUCLEOTIDE SEQUENCE [LARGE SCALE GENOMIC DNA]</scope>
    <source>
        <strain evidence="8">S2_018_000_R2_101</strain>
    </source>
</reference>
<keyword evidence="3 6" id="KW-0812">Transmembrane</keyword>
<evidence type="ECO:0000256" key="6">
    <source>
        <dbReference type="SAM" id="Phobius"/>
    </source>
</evidence>
<gene>
    <name evidence="8" type="ORF">DI623_06385</name>
</gene>
<proteinExistence type="inferred from homology"/>
<dbReference type="AlphaFoldDB" id="A0A2W5C5Z1"/>
<dbReference type="Proteomes" id="UP000249066">
    <property type="component" value="Unassembled WGS sequence"/>
</dbReference>
<dbReference type="InterPro" id="IPR000620">
    <property type="entry name" value="EamA_dom"/>
</dbReference>
<name>A0A2W5C5Z1_9SPHN</name>
<comment type="subcellular location">
    <subcellularLocation>
        <location evidence="1">Membrane</location>
        <topology evidence="1">Multi-pass membrane protein</topology>
    </subcellularLocation>
</comment>
<evidence type="ECO:0000256" key="5">
    <source>
        <dbReference type="ARBA" id="ARBA00023136"/>
    </source>
</evidence>
<evidence type="ECO:0000256" key="3">
    <source>
        <dbReference type="ARBA" id="ARBA00022692"/>
    </source>
</evidence>
<feature type="transmembrane region" description="Helical" evidence="6">
    <location>
        <begin position="16"/>
        <end position="34"/>
    </location>
</feature>
<feature type="transmembrane region" description="Helical" evidence="6">
    <location>
        <begin position="225"/>
        <end position="246"/>
    </location>
</feature>
<sequence length="307" mass="32311">MTEGTAPLTARQRGRAALPFIIVTLIWGSTWLVIRDQLSVVPPLWSVSYRFLLAGGVMLGVAAARGTSIRMKPADFGFAAGLGLTQFVLNYNFVYPAEHYVTSGLVALVFALLVVPNALLSWVFLKQGVSRAFLIGSGVAMIGVALLFAHEMETAAAGPRAVATGIALTLAAVLAASIANVMQASKRARALPVMVTMGWAMLIGATIDALLAWASSGPPVFEWRIGYVAGLFYLGIFGSAIAFALYFELIKEMGAARAAYSSVLIPVIAMGLSTLFEGYRWSVEAAVGGALALVGLAIALRARSPAR</sequence>
<evidence type="ECO:0000313" key="9">
    <source>
        <dbReference type="Proteomes" id="UP000249066"/>
    </source>
</evidence>
<feature type="transmembrane region" description="Helical" evidence="6">
    <location>
        <begin position="258"/>
        <end position="276"/>
    </location>
</feature>
<keyword evidence="4 6" id="KW-1133">Transmembrane helix</keyword>
<evidence type="ECO:0000256" key="1">
    <source>
        <dbReference type="ARBA" id="ARBA00004141"/>
    </source>
</evidence>
<organism evidence="8 9">
    <name type="scientific">Sphingomonas sanxanigenens</name>
    <dbReference type="NCBI Taxonomy" id="397260"/>
    <lineage>
        <taxon>Bacteria</taxon>
        <taxon>Pseudomonadati</taxon>
        <taxon>Pseudomonadota</taxon>
        <taxon>Alphaproteobacteria</taxon>
        <taxon>Sphingomonadales</taxon>
        <taxon>Sphingomonadaceae</taxon>
        <taxon>Sphingomonas</taxon>
    </lineage>
</organism>
<evidence type="ECO:0000256" key="2">
    <source>
        <dbReference type="ARBA" id="ARBA00007362"/>
    </source>
</evidence>
<feature type="transmembrane region" description="Helical" evidence="6">
    <location>
        <begin position="193"/>
        <end position="213"/>
    </location>
</feature>
<feature type="transmembrane region" description="Helical" evidence="6">
    <location>
        <begin position="46"/>
        <end position="64"/>
    </location>
</feature>
<protein>
    <submittedName>
        <fullName evidence="8">EamA family transporter</fullName>
    </submittedName>
</protein>
<dbReference type="GO" id="GO:0016020">
    <property type="term" value="C:membrane"/>
    <property type="evidence" value="ECO:0007669"/>
    <property type="project" value="UniProtKB-SubCell"/>
</dbReference>
<feature type="domain" description="EamA" evidence="7">
    <location>
        <begin position="18"/>
        <end position="148"/>
    </location>
</feature>
<evidence type="ECO:0000256" key="4">
    <source>
        <dbReference type="ARBA" id="ARBA00022989"/>
    </source>
</evidence>
<comment type="caution">
    <text evidence="8">The sequence shown here is derived from an EMBL/GenBank/DDBJ whole genome shotgun (WGS) entry which is preliminary data.</text>
</comment>
<feature type="transmembrane region" description="Helical" evidence="6">
    <location>
        <begin position="282"/>
        <end position="300"/>
    </location>
</feature>